<dbReference type="KEGG" id="malv:MALV_24830"/>
<dbReference type="SUPFAM" id="SSF53098">
    <property type="entry name" value="Ribonuclease H-like"/>
    <property type="match status" value="1"/>
</dbReference>
<dbReference type="Proteomes" id="UP000466906">
    <property type="component" value="Chromosome"/>
</dbReference>
<dbReference type="EMBL" id="AP022565">
    <property type="protein sequence ID" value="BBX27358.1"/>
    <property type="molecule type" value="Genomic_DNA"/>
</dbReference>
<accession>A0A6N4USF3</accession>
<keyword evidence="4" id="KW-1185">Reference proteome</keyword>
<evidence type="ECO:0000256" key="1">
    <source>
        <dbReference type="SAM" id="MobiDB-lite"/>
    </source>
</evidence>
<sequence>MAGTDGRGDRAGDRRPHQRAARRRATRYGHYRLVTTLLDEKQYPADELVELYHQRWEIETSYLELKSTILGGRVLRAGTPAGITQEVYALLITYQALRTALADTALARPDIGPDRLSLTVALNTARDQVIHAAATIADATIDLIGCIGAAALNQPLPARRSRSSPRVVKRAISKHRAKGAIDRTNYTTAITIEILDG</sequence>
<dbReference type="GO" id="GO:0003677">
    <property type="term" value="F:DNA binding"/>
    <property type="evidence" value="ECO:0007669"/>
    <property type="project" value="InterPro"/>
</dbReference>
<evidence type="ECO:0000313" key="3">
    <source>
        <dbReference type="EMBL" id="BBX27358.1"/>
    </source>
</evidence>
<name>A0A6N4USF3_9MYCO</name>
<feature type="region of interest" description="Disordered" evidence="1">
    <location>
        <begin position="1"/>
        <end position="23"/>
    </location>
</feature>
<feature type="domain" description="Transposase IS4-like" evidence="2">
    <location>
        <begin position="10"/>
        <end position="94"/>
    </location>
</feature>
<proteinExistence type="predicted"/>
<dbReference type="AlphaFoldDB" id="A0A6N4USF3"/>
<protein>
    <recommendedName>
        <fullName evidence="2">Transposase IS4-like domain-containing protein</fullName>
    </recommendedName>
</protein>
<dbReference type="Pfam" id="PF01609">
    <property type="entry name" value="DDE_Tnp_1"/>
    <property type="match status" value="1"/>
</dbReference>
<evidence type="ECO:0000259" key="2">
    <source>
        <dbReference type="Pfam" id="PF01609"/>
    </source>
</evidence>
<feature type="compositionally biased region" description="Basic and acidic residues" evidence="1">
    <location>
        <begin position="1"/>
        <end position="15"/>
    </location>
</feature>
<dbReference type="InterPro" id="IPR012337">
    <property type="entry name" value="RNaseH-like_sf"/>
</dbReference>
<organism evidence="3 4">
    <name type="scientific">Mycolicibacterium alvei</name>
    <dbReference type="NCBI Taxonomy" id="67081"/>
    <lineage>
        <taxon>Bacteria</taxon>
        <taxon>Bacillati</taxon>
        <taxon>Actinomycetota</taxon>
        <taxon>Actinomycetes</taxon>
        <taxon>Mycobacteriales</taxon>
        <taxon>Mycobacteriaceae</taxon>
        <taxon>Mycolicibacterium</taxon>
    </lineage>
</organism>
<dbReference type="GO" id="GO:0006313">
    <property type="term" value="P:DNA transposition"/>
    <property type="evidence" value="ECO:0007669"/>
    <property type="project" value="InterPro"/>
</dbReference>
<dbReference type="GO" id="GO:0004803">
    <property type="term" value="F:transposase activity"/>
    <property type="evidence" value="ECO:0007669"/>
    <property type="project" value="InterPro"/>
</dbReference>
<dbReference type="InterPro" id="IPR002559">
    <property type="entry name" value="Transposase_11"/>
</dbReference>
<gene>
    <name evidence="3" type="ORF">MALV_24830</name>
</gene>
<reference evidence="3 4" key="1">
    <citation type="journal article" date="2019" name="Emerg. Microbes Infect.">
        <title>Comprehensive subspecies identification of 175 nontuberculous mycobacteria species based on 7547 genomic profiles.</title>
        <authorList>
            <person name="Matsumoto Y."/>
            <person name="Kinjo T."/>
            <person name="Motooka D."/>
            <person name="Nabeya D."/>
            <person name="Jung N."/>
            <person name="Uechi K."/>
            <person name="Horii T."/>
            <person name="Iida T."/>
            <person name="Fujita J."/>
            <person name="Nakamura S."/>
        </authorList>
    </citation>
    <scope>NUCLEOTIDE SEQUENCE [LARGE SCALE GENOMIC DNA]</scope>
    <source>
        <strain evidence="3 4">JCM 12272</strain>
    </source>
</reference>
<evidence type="ECO:0000313" key="4">
    <source>
        <dbReference type="Proteomes" id="UP000466906"/>
    </source>
</evidence>